<feature type="domain" description="DUF4326" evidence="1">
    <location>
        <begin position="36"/>
        <end position="105"/>
    </location>
</feature>
<dbReference type="RefSeq" id="WP_165340397.1">
    <property type="nucleotide sequence ID" value="NZ_JAAKZX010000046.1"/>
</dbReference>
<evidence type="ECO:0000313" key="3">
    <source>
        <dbReference type="Proteomes" id="UP001518140"/>
    </source>
</evidence>
<keyword evidence="3" id="KW-1185">Reference proteome</keyword>
<comment type="caution">
    <text evidence="2">The sequence shown here is derived from an EMBL/GenBank/DDBJ whole genome shotgun (WGS) entry which is preliminary data.</text>
</comment>
<organism evidence="2 3">
    <name type="scientific">Streptomyces ureilyticus</name>
    <dbReference type="NCBI Taxonomy" id="1775131"/>
    <lineage>
        <taxon>Bacteria</taxon>
        <taxon>Bacillati</taxon>
        <taxon>Actinomycetota</taxon>
        <taxon>Actinomycetes</taxon>
        <taxon>Kitasatosporales</taxon>
        <taxon>Streptomycetaceae</taxon>
        <taxon>Streptomyces</taxon>
    </lineage>
</organism>
<accession>A0ABX0DV48</accession>
<gene>
    <name evidence="2" type="ORF">G6048_17040</name>
</gene>
<dbReference type="EMBL" id="JAAKZX010000046">
    <property type="protein sequence ID" value="NGO43789.1"/>
    <property type="molecule type" value="Genomic_DNA"/>
</dbReference>
<dbReference type="Proteomes" id="UP001518140">
    <property type="component" value="Unassembled WGS sequence"/>
</dbReference>
<dbReference type="InterPro" id="IPR025475">
    <property type="entry name" value="DUF4326"/>
</dbReference>
<sequence length="115" mass="12871">MPIAHPRRVQVGGSRYSPNVPVGAVWAMREAPGHARSLYANPHAVGVCKRTCRGRVHDLDEALTLYAVHLDEHPEIVRQAATEPDGVRFACRCPLYERCHVDLLLRRVDELRAAV</sequence>
<reference evidence="2 3" key="1">
    <citation type="submission" date="2020-02" db="EMBL/GenBank/DDBJ databases">
        <title>Whole-genome analyses of novel actinobacteria.</title>
        <authorList>
            <person name="Sahin N."/>
            <person name="Tokatli A."/>
        </authorList>
    </citation>
    <scope>NUCLEOTIDE SEQUENCE [LARGE SCALE GENOMIC DNA]</scope>
    <source>
        <strain evidence="2 3">YC419</strain>
    </source>
</reference>
<protein>
    <recommendedName>
        <fullName evidence="1">DUF4326 domain-containing protein</fullName>
    </recommendedName>
</protein>
<dbReference type="Pfam" id="PF14216">
    <property type="entry name" value="DUF4326"/>
    <property type="match status" value="1"/>
</dbReference>
<proteinExistence type="predicted"/>
<evidence type="ECO:0000259" key="1">
    <source>
        <dbReference type="Pfam" id="PF14216"/>
    </source>
</evidence>
<evidence type="ECO:0000313" key="2">
    <source>
        <dbReference type="EMBL" id="NGO43789.1"/>
    </source>
</evidence>
<name>A0ABX0DV48_9ACTN</name>